<evidence type="ECO:0000313" key="2">
    <source>
        <dbReference type="EMBL" id="TDZ47294.1"/>
    </source>
</evidence>
<dbReference type="GeneID" id="57167501"/>
<evidence type="ECO:0000313" key="1">
    <source>
        <dbReference type="EMBL" id="OHU21348.1"/>
    </source>
</evidence>
<sequence>MPLAQRKPNAVARRRWLIPLLLVGVLFSLALVHCPKGIAALTHTAASSSSADIVGADACATADAILVDNAAHTVRPSLAMPTVVIAFNGLAAHSVITFSRGSPGNVNPLAALDGRSLLYRIGVIRR</sequence>
<dbReference type="AlphaFoldDB" id="A0A1S1L8S4"/>
<accession>A0A1S1L8S4</accession>
<dbReference type="EMBL" id="MLIK01000019">
    <property type="protein sequence ID" value="OHU21348.1"/>
    <property type="molecule type" value="Genomic_DNA"/>
</dbReference>
<dbReference type="OrthoDB" id="9986371at2"/>
<evidence type="ECO:0000313" key="3">
    <source>
        <dbReference type="Proteomes" id="UP000179616"/>
    </source>
</evidence>
<comment type="caution">
    <text evidence="1">The sequence shown here is derived from an EMBL/GenBank/DDBJ whole genome shotgun (WGS) entry which is preliminary data.</text>
</comment>
<dbReference type="Proteomes" id="UP000295165">
    <property type="component" value="Unassembled WGS sequence"/>
</dbReference>
<dbReference type="RefSeq" id="WP_070937814.1">
    <property type="nucleotide sequence ID" value="NZ_MLIK01000019.1"/>
</dbReference>
<keyword evidence="4" id="KW-1185">Reference proteome</keyword>
<proteinExistence type="predicted"/>
<protein>
    <submittedName>
        <fullName evidence="1">Uncharacterized protein</fullName>
    </submittedName>
</protein>
<dbReference type="Proteomes" id="UP000179616">
    <property type="component" value="Unassembled WGS sequence"/>
</dbReference>
<name>A0A1S1L8S4_9MYCO</name>
<gene>
    <name evidence="1" type="ORF">BKG76_11895</name>
    <name evidence="2" type="ORF">CCUG63697_04725</name>
</gene>
<reference evidence="2 4" key="2">
    <citation type="journal article" date="2019" name="Sci. Rep.">
        <title>Extended insight into the Mycobacterium chelonae-abscessus complex through whole genome sequencing of Mycobacterium salmoniphilum outbreak and Mycobacterium salmoniphilum-like strains.</title>
        <authorList>
            <person name="Behra P.R.K."/>
            <person name="Das S."/>
            <person name="Pettersson B.M.F."/>
            <person name="Shirreff L."/>
            <person name="DuCote T."/>
            <person name="Jacobsson K.G."/>
            <person name="Ennis D.G."/>
            <person name="Kirsebom L.A."/>
        </authorList>
    </citation>
    <scope>NUCLEOTIDE SEQUENCE [LARGE SCALE GENOMIC DNA]</scope>
    <source>
        <strain evidence="2 4">CCUG 63697</strain>
    </source>
</reference>
<dbReference type="EMBL" id="PECC01000031">
    <property type="protein sequence ID" value="TDZ47294.1"/>
    <property type="molecule type" value="Genomic_DNA"/>
</dbReference>
<evidence type="ECO:0000313" key="4">
    <source>
        <dbReference type="Proteomes" id="UP000295165"/>
    </source>
</evidence>
<reference evidence="1 3" key="1">
    <citation type="submission" date="2016-10" db="EMBL/GenBank/DDBJ databases">
        <title>Evaluation of Human, Veterinary and Environmental Mycobacterium chelonae Isolates by Core Genome Phylogenomic Analysis, Targeted Gene Comparison, and Anti-microbial Susceptibility Patterns: A Tale of Mistaken Identities.</title>
        <authorList>
            <person name="Fogelson S.B."/>
            <person name="Camus A.C."/>
            <person name="Lorenz W."/>
            <person name="Vasireddy R."/>
            <person name="Vasireddy S."/>
            <person name="Smith T."/>
            <person name="Brown-Elliott B.A."/>
            <person name="Wallace R.J.Jr."/>
            <person name="Hasan N.A."/>
            <person name="Reischl U."/>
            <person name="Sanchez S."/>
        </authorList>
    </citation>
    <scope>NUCLEOTIDE SEQUENCE [LARGE SCALE GENOMIC DNA]</scope>
    <source>
        <strain evidence="1 3">1559</strain>
    </source>
</reference>
<dbReference type="STRING" id="948102.BKG76_11895"/>
<organism evidence="1 3">
    <name type="scientific">Mycobacteroides franklinii</name>
    <dbReference type="NCBI Taxonomy" id="948102"/>
    <lineage>
        <taxon>Bacteria</taxon>
        <taxon>Bacillati</taxon>
        <taxon>Actinomycetota</taxon>
        <taxon>Actinomycetes</taxon>
        <taxon>Mycobacteriales</taxon>
        <taxon>Mycobacteriaceae</taxon>
        <taxon>Mycobacteroides</taxon>
    </lineage>
</organism>